<dbReference type="AlphaFoldDB" id="A0AA39HNY8"/>
<dbReference type="Proteomes" id="UP001175271">
    <property type="component" value="Unassembled WGS sequence"/>
</dbReference>
<organism evidence="1 2">
    <name type="scientific">Steinernema hermaphroditum</name>
    <dbReference type="NCBI Taxonomy" id="289476"/>
    <lineage>
        <taxon>Eukaryota</taxon>
        <taxon>Metazoa</taxon>
        <taxon>Ecdysozoa</taxon>
        <taxon>Nematoda</taxon>
        <taxon>Chromadorea</taxon>
        <taxon>Rhabditida</taxon>
        <taxon>Tylenchina</taxon>
        <taxon>Panagrolaimomorpha</taxon>
        <taxon>Strongyloidoidea</taxon>
        <taxon>Steinernematidae</taxon>
        <taxon>Steinernema</taxon>
    </lineage>
</organism>
<comment type="caution">
    <text evidence="1">The sequence shown here is derived from an EMBL/GenBank/DDBJ whole genome shotgun (WGS) entry which is preliminary data.</text>
</comment>
<reference evidence="1" key="1">
    <citation type="submission" date="2023-06" db="EMBL/GenBank/DDBJ databases">
        <title>Genomic analysis of the entomopathogenic nematode Steinernema hermaphroditum.</title>
        <authorList>
            <person name="Schwarz E.M."/>
            <person name="Heppert J.K."/>
            <person name="Baniya A."/>
            <person name="Schwartz H.T."/>
            <person name="Tan C.-H."/>
            <person name="Antoshechkin I."/>
            <person name="Sternberg P.W."/>
            <person name="Goodrich-Blair H."/>
            <person name="Dillman A.R."/>
        </authorList>
    </citation>
    <scope>NUCLEOTIDE SEQUENCE</scope>
    <source>
        <strain evidence="1">PS9179</strain>
        <tissue evidence="1">Whole animal</tissue>
    </source>
</reference>
<name>A0AA39HNY8_9BILA</name>
<gene>
    <name evidence="1" type="ORF">QR680_004062</name>
</gene>
<evidence type="ECO:0000313" key="2">
    <source>
        <dbReference type="Proteomes" id="UP001175271"/>
    </source>
</evidence>
<proteinExistence type="predicted"/>
<dbReference type="EMBL" id="JAUCMV010000003">
    <property type="protein sequence ID" value="KAK0408626.1"/>
    <property type="molecule type" value="Genomic_DNA"/>
</dbReference>
<protein>
    <submittedName>
        <fullName evidence="1">Uncharacterized protein</fullName>
    </submittedName>
</protein>
<accession>A0AA39HNY8</accession>
<keyword evidence="2" id="KW-1185">Reference proteome</keyword>
<sequence>MDCSKPFFKVLFEMIDRLAMSVERIESRLSTLENLYFQGAETCHTNQNLFLDILQELSKTVSIKRPATMETDSSSILMGKGDSATDYDQVVIEKTDEEDVEEPFEQPPLQVDKEDEPASHVLQEIPHVLDKVVHSDSKTGIRKARKGRKLGTILEPFWLHSNDNLTIAVPRQKRLKGSPVEEIDWNFFEPTSGLYRSECINEKRMKRRGHSFTYSLRFFLNNCTTSQSFGSEIVSQMRSKTDIWNYGMLMVEVLKRTLTHGKYLEVYLSVVRSVIDELRQQLSDDPFIKVVTGVQRQLAVIRHQLSQEKAACQDRDDFKNKRHLENLEIEFSHFWRHLHFGDHCLLKKSLQSHLTKRRFIFMKPNEELFDKWRILGSYREVVKMRLSSRSNGAI</sequence>
<evidence type="ECO:0000313" key="1">
    <source>
        <dbReference type="EMBL" id="KAK0408626.1"/>
    </source>
</evidence>